<accession>J3N7D5</accession>
<dbReference type="HOGENOM" id="CLU_2609845_0_0_1"/>
<proteinExistence type="predicted"/>
<reference evidence="1" key="2">
    <citation type="submission" date="2013-04" db="UniProtKB">
        <authorList>
            <consortium name="EnsemblPlants"/>
        </authorList>
    </citation>
    <scope>IDENTIFICATION</scope>
</reference>
<dbReference type="Proteomes" id="UP000006038">
    <property type="component" value="Chromosome 11"/>
</dbReference>
<reference evidence="1" key="1">
    <citation type="journal article" date="2013" name="Nat. Commun.">
        <title>Whole-genome sequencing of Oryza brachyantha reveals mechanisms underlying Oryza genome evolution.</title>
        <authorList>
            <person name="Chen J."/>
            <person name="Huang Q."/>
            <person name="Gao D."/>
            <person name="Wang J."/>
            <person name="Lang Y."/>
            <person name="Liu T."/>
            <person name="Li B."/>
            <person name="Bai Z."/>
            <person name="Luis Goicoechea J."/>
            <person name="Liang C."/>
            <person name="Chen C."/>
            <person name="Zhang W."/>
            <person name="Sun S."/>
            <person name="Liao Y."/>
            <person name="Zhang X."/>
            <person name="Yang L."/>
            <person name="Song C."/>
            <person name="Wang M."/>
            <person name="Shi J."/>
            <person name="Liu G."/>
            <person name="Liu J."/>
            <person name="Zhou H."/>
            <person name="Zhou W."/>
            <person name="Yu Q."/>
            <person name="An N."/>
            <person name="Chen Y."/>
            <person name="Cai Q."/>
            <person name="Wang B."/>
            <person name="Liu B."/>
            <person name="Min J."/>
            <person name="Huang Y."/>
            <person name="Wu H."/>
            <person name="Li Z."/>
            <person name="Zhang Y."/>
            <person name="Yin Y."/>
            <person name="Song W."/>
            <person name="Jiang J."/>
            <person name="Jackson S.A."/>
            <person name="Wing R.A."/>
            <person name="Wang J."/>
            <person name="Chen M."/>
        </authorList>
    </citation>
    <scope>NUCLEOTIDE SEQUENCE [LARGE SCALE GENOMIC DNA]</scope>
    <source>
        <strain evidence="1">cv. IRGC 101232</strain>
    </source>
</reference>
<evidence type="ECO:0000313" key="1">
    <source>
        <dbReference type="EnsemblPlants" id="OB11G17210.1"/>
    </source>
</evidence>
<protein>
    <submittedName>
        <fullName evidence="1">Uncharacterized protein</fullName>
    </submittedName>
</protein>
<evidence type="ECO:0000313" key="2">
    <source>
        <dbReference type="Proteomes" id="UP000006038"/>
    </source>
</evidence>
<keyword evidence="2" id="KW-1185">Reference proteome</keyword>
<dbReference type="Gramene" id="OB11G17210.1">
    <property type="protein sequence ID" value="OB11G17210.1"/>
    <property type="gene ID" value="OB11G17210"/>
</dbReference>
<name>J3N7D5_ORYBR</name>
<dbReference type="EnsemblPlants" id="OB11G17210.1">
    <property type="protein sequence ID" value="OB11G17210.1"/>
    <property type="gene ID" value="OB11G17210"/>
</dbReference>
<organism evidence="1">
    <name type="scientific">Oryza brachyantha</name>
    <name type="common">malo sina</name>
    <dbReference type="NCBI Taxonomy" id="4533"/>
    <lineage>
        <taxon>Eukaryota</taxon>
        <taxon>Viridiplantae</taxon>
        <taxon>Streptophyta</taxon>
        <taxon>Embryophyta</taxon>
        <taxon>Tracheophyta</taxon>
        <taxon>Spermatophyta</taxon>
        <taxon>Magnoliopsida</taxon>
        <taxon>Liliopsida</taxon>
        <taxon>Poales</taxon>
        <taxon>Poaceae</taxon>
        <taxon>BOP clade</taxon>
        <taxon>Oryzoideae</taxon>
        <taxon>Oryzeae</taxon>
        <taxon>Oryzinae</taxon>
        <taxon>Oryza</taxon>
    </lineage>
</organism>
<dbReference type="AlphaFoldDB" id="J3N7D5"/>
<sequence length="79" mass="8952">MDLVSSVAEVTKTSILHLVVGDQIPEAPANILVASAPKKYKSLKRKYLASKDYITQLKEDNIHEPNTRNIEKENQKFDK</sequence>